<reference evidence="2" key="1">
    <citation type="submission" date="2020-10" db="EMBL/GenBank/DDBJ databases">
        <authorList>
            <person name="Castelo-Branco R."/>
            <person name="Eusebio N."/>
            <person name="Adriana R."/>
            <person name="Vieira A."/>
            <person name="Brugerolle De Fraissinette N."/>
            <person name="Rezende De Castro R."/>
            <person name="Schneider M.P."/>
            <person name="Vasconcelos V."/>
            <person name="Leao P.N."/>
        </authorList>
    </citation>
    <scope>NUCLEOTIDE SEQUENCE</scope>
    <source>
        <strain evidence="2">LEGE 11479</strain>
    </source>
</reference>
<evidence type="ECO:0000313" key="2">
    <source>
        <dbReference type="EMBL" id="MBE9068595.1"/>
    </source>
</evidence>
<keyword evidence="1" id="KW-0812">Transmembrane</keyword>
<proteinExistence type="predicted"/>
<keyword evidence="1" id="KW-0472">Membrane</keyword>
<protein>
    <submittedName>
        <fullName evidence="2">Type II secretion system protein</fullName>
    </submittedName>
</protein>
<dbReference type="RefSeq" id="WP_193994536.1">
    <property type="nucleotide sequence ID" value="NZ_JADEXP010000183.1"/>
</dbReference>
<dbReference type="AlphaFoldDB" id="A0A928ZWC3"/>
<keyword evidence="1" id="KW-1133">Transmembrane helix</keyword>
<dbReference type="Proteomes" id="UP000615026">
    <property type="component" value="Unassembled WGS sequence"/>
</dbReference>
<accession>A0A928ZWC3</accession>
<sequence length="250" mass="27107">MVTSLISVAKGYLRKIQKDNAQSGLTLLECLVALFVIQAVVAVSAPLVVLAVSTRVQSQQADQALQVAQGELDRIKTAVARGDGNEFRTGIDIPANTVRSRTDFTDATKVPPPTSVVDGDDYKTDFRVAKAIYLDSDNEPDLALQLFRNYIDFIDNPAITSPPDLAAFDVGVRVYRADIVTDRTADLEVEQASYGFSGNKVGGSNPTRPLAVLSSTVFKSDTGQSLCDYYDYLNDTNDPGDPDFEIPDKC</sequence>
<feature type="transmembrane region" description="Helical" evidence="1">
    <location>
        <begin position="31"/>
        <end position="52"/>
    </location>
</feature>
<dbReference type="EMBL" id="JADEXP010000183">
    <property type="protein sequence ID" value="MBE9068595.1"/>
    <property type="molecule type" value="Genomic_DNA"/>
</dbReference>
<name>A0A928ZWC3_LEPEC</name>
<evidence type="ECO:0000313" key="3">
    <source>
        <dbReference type="Proteomes" id="UP000615026"/>
    </source>
</evidence>
<organism evidence="2 3">
    <name type="scientific">Leptolyngbya cf. ectocarpi LEGE 11479</name>
    <dbReference type="NCBI Taxonomy" id="1828722"/>
    <lineage>
        <taxon>Bacteria</taxon>
        <taxon>Bacillati</taxon>
        <taxon>Cyanobacteriota</taxon>
        <taxon>Cyanophyceae</taxon>
        <taxon>Leptolyngbyales</taxon>
        <taxon>Leptolyngbyaceae</taxon>
        <taxon>Leptolyngbya group</taxon>
        <taxon>Leptolyngbya</taxon>
    </lineage>
</organism>
<gene>
    <name evidence="2" type="ORF">IQ260_18270</name>
</gene>
<keyword evidence="3" id="KW-1185">Reference proteome</keyword>
<comment type="caution">
    <text evidence="2">The sequence shown here is derived from an EMBL/GenBank/DDBJ whole genome shotgun (WGS) entry which is preliminary data.</text>
</comment>
<evidence type="ECO:0000256" key="1">
    <source>
        <dbReference type="SAM" id="Phobius"/>
    </source>
</evidence>